<name>A0A8T8HWZ7_9PSEU</name>
<sequence length="112" mass="12322">MPDLRRADGPDECRLLRDVVGGWRPALRRRGPAGAGAEVEVEIDQDVLLVAGAEGRVWHLYFALAGSADFFAEALTRAPFDTFVFTNDAGYFELHVPRERVPEHVLDEAGSA</sequence>
<protein>
    <submittedName>
        <fullName evidence="2">Uncharacterized protein</fullName>
    </submittedName>
</protein>
<dbReference type="EMBL" id="CP072788">
    <property type="protein sequence ID" value="QTR02937.1"/>
    <property type="molecule type" value="Genomic_DNA"/>
</dbReference>
<accession>A0A8T8HWZ7</accession>
<dbReference type="EMBL" id="JAFBCL010000001">
    <property type="protein sequence ID" value="MBM7814645.1"/>
    <property type="molecule type" value="Genomic_DNA"/>
</dbReference>
<dbReference type="Proteomes" id="UP000671828">
    <property type="component" value="Chromosome"/>
</dbReference>
<reference evidence="2" key="2">
    <citation type="submission" date="2021-04" db="EMBL/GenBank/DDBJ databases">
        <title>Saccharothrix algeriensis WGS.</title>
        <authorList>
            <person name="Stuskova K."/>
            <person name="Hakalova E."/>
            <person name="Tebbal A.B."/>
            <person name="Eichmeier A."/>
        </authorList>
    </citation>
    <scope>NUCLEOTIDE SEQUENCE</scope>
    <source>
        <strain evidence="2">NRRL B-24137</strain>
    </source>
</reference>
<evidence type="ECO:0000313" key="2">
    <source>
        <dbReference type="EMBL" id="QTR02937.1"/>
    </source>
</evidence>
<evidence type="ECO:0000313" key="4">
    <source>
        <dbReference type="Proteomes" id="UP001195724"/>
    </source>
</evidence>
<evidence type="ECO:0000313" key="1">
    <source>
        <dbReference type="EMBL" id="MBM7814645.1"/>
    </source>
</evidence>
<proteinExistence type="predicted"/>
<evidence type="ECO:0000313" key="3">
    <source>
        <dbReference type="Proteomes" id="UP000671828"/>
    </source>
</evidence>
<reference evidence="1 4" key="1">
    <citation type="submission" date="2021-01" db="EMBL/GenBank/DDBJ databases">
        <title>Sequencing the genomes of 1000 actinobacteria strains.</title>
        <authorList>
            <person name="Klenk H.-P."/>
        </authorList>
    </citation>
    <scope>NUCLEOTIDE SEQUENCE [LARGE SCALE GENOMIC DNA]</scope>
    <source>
        <strain evidence="1 4">DSM 44581</strain>
    </source>
</reference>
<keyword evidence="4" id="KW-1185">Reference proteome</keyword>
<dbReference type="AlphaFoldDB" id="A0A8T8HWZ7"/>
<dbReference type="Proteomes" id="UP001195724">
    <property type="component" value="Unassembled WGS sequence"/>
</dbReference>
<organism evidence="2 3">
    <name type="scientific">Saccharothrix algeriensis</name>
    <dbReference type="NCBI Taxonomy" id="173560"/>
    <lineage>
        <taxon>Bacteria</taxon>
        <taxon>Bacillati</taxon>
        <taxon>Actinomycetota</taxon>
        <taxon>Actinomycetes</taxon>
        <taxon>Pseudonocardiales</taxon>
        <taxon>Pseudonocardiaceae</taxon>
        <taxon>Saccharothrix</taxon>
    </lineage>
</organism>
<dbReference type="RefSeq" id="WP_204845266.1">
    <property type="nucleotide sequence ID" value="NZ_JAFBCL010000001.1"/>
</dbReference>
<gene>
    <name evidence="2" type="ORF">J7S33_28690</name>
    <name evidence="1" type="ORF">JOE68_005510</name>
</gene>